<keyword evidence="1" id="KW-0732">Signal</keyword>
<keyword evidence="3" id="KW-1185">Reference proteome</keyword>
<sequence>MKSKHLSAILLLSALVSPTAHAVEGALGRPVSGAEINPFAGVIPPAPGLIVGVSELYYKADIGASRTVPIGVNLALDIESEVSFTDVSFTYIWDTHAGPWNFASALSLPITWLEVEADVAVGPETGVRKEDATGLFDLAFVPLFASYHINQTQHLGLSMTVWAPTGKYDSHDLANLSLNNWTFIPTVSYTHLWPEHGLEFSAAWGMQFYTENEDTDYQNGIVSDLEATLIKRLPEGLGIGIIGSWIEQVTDDDGDTADALNGFSGHAFGIGPILTYSKKFGESQLDLNARWVHEFEVEKRVEGDLLALSASWKL</sequence>
<reference evidence="2" key="1">
    <citation type="submission" date="2021-01" db="EMBL/GenBank/DDBJ databases">
        <title>Modified the classification status of verrucomicrobia.</title>
        <authorList>
            <person name="Feng X."/>
        </authorList>
    </citation>
    <scope>NUCLEOTIDE SEQUENCE</scope>
    <source>
        <strain evidence="2">JCM 18052</strain>
    </source>
</reference>
<feature type="chain" id="PRO_5037058517" evidence="1">
    <location>
        <begin position="23"/>
        <end position="314"/>
    </location>
</feature>
<dbReference type="Proteomes" id="UP000600139">
    <property type="component" value="Unassembled WGS sequence"/>
</dbReference>
<dbReference type="RefSeq" id="WP_200349053.1">
    <property type="nucleotide sequence ID" value="NZ_BAABHZ010000005.1"/>
</dbReference>
<evidence type="ECO:0000256" key="1">
    <source>
        <dbReference type="SAM" id="SignalP"/>
    </source>
</evidence>
<dbReference type="InterPro" id="IPR025737">
    <property type="entry name" value="FApF"/>
</dbReference>
<accession>A0A934R2F7</accession>
<dbReference type="EMBL" id="JAENIK010000001">
    <property type="protein sequence ID" value="MBK1814090.1"/>
    <property type="molecule type" value="Genomic_DNA"/>
</dbReference>
<name>A0A934R2F7_9BACT</name>
<evidence type="ECO:0000313" key="2">
    <source>
        <dbReference type="EMBL" id="MBK1814090.1"/>
    </source>
</evidence>
<evidence type="ECO:0000313" key="3">
    <source>
        <dbReference type="Proteomes" id="UP000600139"/>
    </source>
</evidence>
<dbReference type="AlphaFoldDB" id="A0A934R2F7"/>
<feature type="signal peptide" evidence="1">
    <location>
        <begin position="1"/>
        <end position="22"/>
    </location>
</feature>
<protein>
    <submittedName>
        <fullName evidence="2">Transporter</fullName>
    </submittedName>
</protein>
<gene>
    <name evidence="2" type="ORF">JIN84_00520</name>
</gene>
<proteinExistence type="predicted"/>
<comment type="caution">
    <text evidence="2">The sequence shown here is derived from an EMBL/GenBank/DDBJ whole genome shotgun (WGS) entry which is preliminary data.</text>
</comment>
<dbReference type="Pfam" id="PF13557">
    <property type="entry name" value="Phenol_MetA_deg"/>
    <property type="match status" value="1"/>
</dbReference>
<organism evidence="2 3">
    <name type="scientific">Luteolibacter yonseiensis</name>
    <dbReference type="NCBI Taxonomy" id="1144680"/>
    <lineage>
        <taxon>Bacteria</taxon>
        <taxon>Pseudomonadati</taxon>
        <taxon>Verrucomicrobiota</taxon>
        <taxon>Verrucomicrobiia</taxon>
        <taxon>Verrucomicrobiales</taxon>
        <taxon>Verrucomicrobiaceae</taxon>
        <taxon>Luteolibacter</taxon>
    </lineage>
</organism>